<proteinExistence type="inferred from homology"/>
<reference evidence="4" key="2">
    <citation type="journal article" date="2023" name="Science">
        <title>Genomic signatures of disease resistance in endangered staghorn corals.</title>
        <authorList>
            <person name="Vollmer S.V."/>
            <person name="Selwyn J.D."/>
            <person name="Despard B.A."/>
            <person name="Roesel C.L."/>
        </authorList>
    </citation>
    <scope>NUCLEOTIDE SEQUENCE</scope>
    <source>
        <strain evidence="4">K2</strain>
    </source>
</reference>
<evidence type="ECO:0000313" key="4">
    <source>
        <dbReference type="EMBL" id="KAK2551509.1"/>
    </source>
</evidence>
<dbReference type="PANTHER" id="PTHR14209:SF19">
    <property type="entry name" value="ISOAMYL ACETATE-HYDROLYZING ESTERASE 1 HOMOLOG"/>
    <property type="match status" value="1"/>
</dbReference>
<keyword evidence="5" id="KW-1185">Reference proteome</keyword>
<evidence type="ECO:0000256" key="2">
    <source>
        <dbReference type="ARBA" id="ARBA00025755"/>
    </source>
</evidence>
<organism evidence="4 5">
    <name type="scientific">Acropora cervicornis</name>
    <name type="common">Staghorn coral</name>
    <dbReference type="NCBI Taxonomy" id="6130"/>
    <lineage>
        <taxon>Eukaryota</taxon>
        <taxon>Metazoa</taxon>
        <taxon>Cnidaria</taxon>
        <taxon>Anthozoa</taxon>
        <taxon>Hexacorallia</taxon>
        <taxon>Scleractinia</taxon>
        <taxon>Astrocoeniina</taxon>
        <taxon>Acroporidae</taxon>
        <taxon>Acropora</taxon>
    </lineage>
</organism>
<evidence type="ECO:0000256" key="1">
    <source>
        <dbReference type="ARBA" id="ARBA00024673"/>
    </source>
</evidence>
<dbReference type="Proteomes" id="UP001249851">
    <property type="component" value="Unassembled WGS sequence"/>
</dbReference>
<sequence>MSLSAERVKLFAEKCTALGKKLGVDVVDLHSLFHSQPNWETFLCDGLHLSKEGNHFVGEQLIKVLEPKLSHLPLVFPDWKDVDAKNPENSLSEL</sequence>
<comment type="caution">
    <text evidence="4">The sequence shown here is derived from an EMBL/GenBank/DDBJ whole genome shotgun (WGS) entry which is preliminary data.</text>
</comment>
<name>A0AAD9UVI3_ACRCE</name>
<accession>A0AAD9UVI3</accession>
<dbReference type="PANTHER" id="PTHR14209">
    <property type="entry name" value="ISOAMYL ACETATE-HYDROLYZING ESTERASE 1"/>
    <property type="match status" value="1"/>
</dbReference>
<dbReference type="InterPro" id="IPR001087">
    <property type="entry name" value="GDSL"/>
</dbReference>
<dbReference type="Gene3D" id="3.40.50.1110">
    <property type="entry name" value="SGNH hydrolase"/>
    <property type="match status" value="1"/>
</dbReference>
<protein>
    <recommendedName>
        <fullName evidence="3">Isoamyl acetate-hydrolyzing esterase 1 homolog</fullName>
    </recommendedName>
</protein>
<dbReference type="EMBL" id="JARQWQ010000097">
    <property type="protein sequence ID" value="KAK2551509.1"/>
    <property type="molecule type" value="Genomic_DNA"/>
</dbReference>
<dbReference type="InterPro" id="IPR045136">
    <property type="entry name" value="Iah1-like"/>
</dbReference>
<dbReference type="SUPFAM" id="SSF52266">
    <property type="entry name" value="SGNH hydrolase"/>
    <property type="match status" value="1"/>
</dbReference>
<gene>
    <name evidence="4" type="ORF">P5673_027699</name>
</gene>
<evidence type="ECO:0000256" key="3">
    <source>
        <dbReference type="ARBA" id="ARBA00026152"/>
    </source>
</evidence>
<evidence type="ECO:0000313" key="5">
    <source>
        <dbReference type="Proteomes" id="UP001249851"/>
    </source>
</evidence>
<dbReference type="AlphaFoldDB" id="A0AAD9UVI3"/>
<comment type="function">
    <text evidence="1">Probable lipase.</text>
</comment>
<reference evidence="4" key="1">
    <citation type="journal article" date="2023" name="G3 (Bethesda)">
        <title>Whole genome assembly and annotation of the endangered Caribbean coral Acropora cervicornis.</title>
        <authorList>
            <person name="Selwyn J.D."/>
            <person name="Vollmer S.V."/>
        </authorList>
    </citation>
    <scope>NUCLEOTIDE SEQUENCE</scope>
    <source>
        <strain evidence="4">K2</strain>
    </source>
</reference>
<dbReference type="InterPro" id="IPR036514">
    <property type="entry name" value="SGNH_hydro_sf"/>
</dbReference>
<comment type="similarity">
    <text evidence="2">Belongs to the 'GDSL' lipolytic enzyme family. IAH1 subfamily.</text>
</comment>
<dbReference type="GO" id="GO:0016788">
    <property type="term" value="F:hydrolase activity, acting on ester bonds"/>
    <property type="evidence" value="ECO:0007669"/>
    <property type="project" value="InterPro"/>
</dbReference>
<dbReference type="Pfam" id="PF00657">
    <property type="entry name" value="Lipase_GDSL"/>
    <property type="match status" value="1"/>
</dbReference>